<sequence length="266" mass="27402">MAPVTLLASPPPTPGAVGVVGVLGGMGPWATVDFLHKMLQATPAGRDQHHVPVVVSSIPQVPDRTDAFRGTGPSPLVAMIDSGRRLVSAGAGLVVMPCNTAHLWFDELQQALGVPMLHLVDAALEEAAALAGPGGRVGLLATDATLAAGLYVNRRPPSPLTWLQPTAGEMLDWVMPGIAAVKAADLVLGRDRLLAAARALQQRGAQALVLGCTEIPLALDDTNAPLPVVDATAALARRAVAWSQSSRPSDVTGLDPVPLPEAEARA</sequence>
<dbReference type="SUPFAM" id="SSF53681">
    <property type="entry name" value="Aspartate/glutamate racemase"/>
    <property type="match status" value="2"/>
</dbReference>
<dbReference type="NCBIfam" id="TIGR00035">
    <property type="entry name" value="asp_race"/>
    <property type="match status" value="1"/>
</dbReference>
<dbReference type="Gene3D" id="3.40.50.1860">
    <property type="match status" value="2"/>
</dbReference>
<dbReference type="PROSITE" id="PS00923">
    <property type="entry name" value="ASP_GLU_RACEMASE_1"/>
    <property type="match status" value="1"/>
</dbReference>
<name>A0ABU9BMB1_9BURK</name>
<reference evidence="4 5" key="1">
    <citation type="submission" date="2024-04" db="EMBL/GenBank/DDBJ databases">
        <title>Novel species of the genus Ideonella isolated from streams.</title>
        <authorList>
            <person name="Lu H."/>
        </authorList>
    </citation>
    <scope>NUCLEOTIDE SEQUENCE [LARGE SCALE GENOMIC DNA]</scope>
    <source>
        <strain evidence="4 5">DXS29W</strain>
    </source>
</reference>
<protein>
    <submittedName>
        <fullName evidence="4">Amino acid racemase</fullName>
        <ecNumber evidence="4">5.1.1.-</ecNumber>
    </submittedName>
</protein>
<keyword evidence="5" id="KW-1185">Reference proteome</keyword>
<organism evidence="4 5">
    <name type="scientific">Ideonella lacteola</name>
    <dbReference type="NCBI Taxonomy" id="2984193"/>
    <lineage>
        <taxon>Bacteria</taxon>
        <taxon>Pseudomonadati</taxon>
        <taxon>Pseudomonadota</taxon>
        <taxon>Betaproteobacteria</taxon>
        <taxon>Burkholderiales</taxon>
        <taxon>Sphaerotilaceae</taxon>
        <taxon>Ideonella</taxon>
    </lineage>
</organism>
<evidence type="ECO:0000256" key="3">
    <source>
        <dbReference type="SAM" id="MobiDB-lite"/>
    </source>
</evidence>
<dbReference type="RefSeq" id="WP_341425463.1">
    <property type="nucleotide sequence ID" value="NZ_JBBUTG010000004.1"/>
</dbReference>
<keyword evidence="2 4" id="KW-0413">Isomerase</keyword>
<feature type="region of interest" description="Disordered" evidence="3">
    <location>
        <begin position="246"/>
        <end position="266"/>
    </location>
</feature>
<dbReference type="PANTHER" id="PTHR21198">
    <property type="entry name" value="GLUTAMATE RACEMASE"/>
    <property type="match status" value="1"/>
</dbReference>
<dbReference type="InterPro" id="IPR018187">
    <property type="entry name" value="Asp/Glu_racemase_AS_1"/>
</dbReference>
<dbReference type="Proteomes" id="UP001371218">
    <property type="component" value="Unassembled WGS sequence"/>
</dbReference>
<evidence type="ECO:0000313" key="5">
    <source>
        <dbReference type="Proteomes" id="UP001371218"/>
    </source>
</evidence>
<comment type="similarity">
    <text evidence="1">Belongs to the aspartate/glutamate racemases family.</text>
</comment>
<proteinExistence type="inferred from homology"/>
<gene>
    <name evidence="4" type="ORF">AACH06_09775</name>
</gene>
<dbReference type="InterPro" id="IPR001920">
    <property type="entry name" value="Asp/Glu_race"/>
</dbReference>
<dbReference type="InterPro" id="IPR004380">
    <property type="entry name" value="Asp_race"/>
</dbReference>
<dbReference type="GO" id="GO:0016853">
    <property type="term" value="F:isomerase activity"/>
    <property type="evidence" value="ECO:0007669"/>
    <property type="project" value="UniProtKB-KW"/>
</dbReference>
<dbReference type="InterPro" id="IPR015942">
    <property type="entry name" value="Asp/Glu/hydantoin_racemase"/>
</dbReference>
<evidence type="ECO:0000256" key="2">
    <source>
        <dbReference type="ARBA" id="ARBA00023235"/>
    </source>
</evidence>
<dbReference type="EC" id="5.1.1.-" evidence="4"/>
<dbReference type="EMBL" id="JBBUTG010000004">
    <property type="protein sequence ID" value="MEK8031102.1"/>
    <property type="molecule type" value="Genomic_DNA"/>
</dbReference>
<dbReference type="Pfam" id="PF01177">
    <property type="entry name" value="Asp_Glu_race"/>
    <property type="match status" value="1"/>
</dbReference>
<accession>A0ABU9BMB1</accession>
<comment type="caution">
    <text evidence="4">The sequence shown here is derived from an EMBL/GenBank/DDBJ whole genome shotgun (WGS) entry which is preliminary data.</text>
</comment>
<evidence type="ECO:0000256" key="1">
    <source>
        <dbReference type="ARBA" id="ARBA00007847"/>
    </source>
</evidence>
<evidence type="ECO:0000313" key="4">
    <source>
        <dbReference type="EMBL" id="MEK8031102.1"/>
    </source>
</evidence>
<dbReference type="PANTHER" id="PTHR21198:SF7">
    <property type="entry name" value="ASPARTATE-GLUTAMATE RACEMASE FAMILY"/>
    <property type="match status" value="1"/>
</dbReference>